<dbReference type="RefSeq" id="WP_055305740.1">
    <property type="nucleotide sequence ID" value="NZ_CP071250.1"/>
</dbReference>
<dbReference type="PROSITE" id="PS51462">
    <property type="entry name" value="NUDIX"/>
    <property type="match status" value="1"/>
</dbReference>
<reference evidence="7" key="1">
    <citation type="submission" date="2021-03" db="EMBL/GenBank/DDBJ databases">
        <title>Comparative Genomics and Metabolomics in the genus Turicibacter.</title>
        <authorList>
            <person name="Maki J."/>
            <person name="Looft T."/>
        </authorList>
    </citation>
    <scope>NUCLEOTIDE SEQUENCE</scope>
    <source>
        <strain evidence="7">ISU324</strain>
    </source>
</reference>
<dbReference type="SUPFAM" id="SSF55811">
    <property type="entry name" value="Nudix"/>
    <property type="match status" value="1"/>
</dbReference>
<dbReference type="GO" id="GO:0006281">
    <property type="term" value="P:DNA repair"/>
    <property type="evidence" value="ECO:0007669"/>
    <property type="project" value="InterPro"/>
</dbReference>
<protein>
    <submittedName>
        <fullName evidence="7">8-oxo-dGTP diphosphatase</fullName>
    </submittedName>
</protein>
<feature type="domain" description="Nudix hydrolase" evidence="6">
    <location>
        <begin position="1"/>
        <end position="128"/>
    </location>
</feature>
<gene>
    <name evidence="7" type="ORF">J0J70_11505</name>
</gene>
<dbReference type="Gene3D" id="3.90.79.10">
    <property type="entry name" value="Nucleoside Triphosphate Pyrophosphohydrolase"/>
    <property type="match status" value="1"/>
</dbReference>
<dbReference type="Proteomes" id="UP001058072">
    <property type="component" value="Chromosome"/>
</dbReference>
<dbReference type="GO" id="GO:0008413">
    <property type="term" value="F:8-oxo-7,8-dihydroguanosine triphosphate pyrophosphatase activity"/>
    <property type="evidence" value="ECO:0007669"/>
    <property type="project" value="InterPro"/>
</dbReference>
<accession>A0A9Q9FFY2</accession>
<evidence type="ECO:0000256" key="2">
    <source>
        <dbReference type="ARBA" id="ARBA00005582"/>
    </source>
</evidence>
<name>A0A9Q9FFY2_9FIRM</name>
<keyword evidence="5" id="KW-0460">Magnesium</keyword>
<dbReference type="PANTHER" id="PTHR43758:SF2">
    <property type="entry name" value="OXIDIZED PURINE NUCLEOSIDE TRIPHOSPHATE HYDROLASE"/>
    <property type="match status" value="1"/>
</dbReference>
<evidence type="ECO:0000256" key="4">
    <source>
        <dbReference type="ARBA" id="ARBA00022801"/>
    </source>
</evidence>
<comment type="similarity">
    <text evidence="2">Belongs to the Nudix hydrolase family.</text>
</comment>
<evidence type="ECO:0000256" key="5">
    <source>
        <dbReference type="ARBA" id="ARBA00022842"/>
    </source>
</evidence>
<proteinExistence type="inferred from homology"/>
<evidence type="ECO:0000256" key="1">
    <source>
        <dbReference type="ARBA" id="ARBA00001946"/>
    </source>
</evidence>
<dbReference type="AlphaFoldDB" id="A0A9Q9FFY2"/>
<dbReference type="InterPro" id="IPR015797">
    <property type="entry name" value="NUDIX_hydrolase-like_dom_sf"/>
</dbReference>
<dbReference type="PANTHER" id="PTHR43758">
    <property type="entry name" value="7,8-DIHYDRO-8-OXOGUANINE TRIPHOSPHATASE"/>
    <property type="match status" value="1"/>
</dbReference>
<dbReference type="InterPro" id="IPR020084">
    <property type="entry name" value="NUDIX_hydrolase_CS"/>
</dbReference>
<organism evidence="7 8">
    <name type="scientific">Turicibacter bilis</name>
    <dbReference type="NCBI Taxonomy" id="2735723"/>
    <lineage>
        <taxon>Bacteria</taxon>
        <taxon>Bacillati</taxon>
        <taxon>Bacillota</taxon>
        <taxon>Erysipelotrichia</taxon>
        <taxon>Erysipelotrichales</taxon>
        <taxon>Turicibacteraceae</taxon>
        <taxon>Turicibacter</taxon>
    </lineage>
</organism>
<dbReference type="CDD" id="cd18886">
    <property type="entry name" value="NUDIX_MutT_Nudt1"/>
    <property type="match status" value="1"/>
</dbReference>
<dbReference type="InterPro" id="IPR003562">
    <property type="entry name" value="Mutator_MutX_prot"/>
</dbReference>
<keyword evidence="3" id="KW-0479">Metal-binding</keyword>
<dbReference type="Pfam" id="PF00293">
    <property type="entry name" value="NUDIX"/>
    <property type="match status" value="1"/>
</dbReference>
<comment type="cofactor">
    <cofactor evidence="1">
        <name>Mg(2+)</name>
        <dbReference type="ChEBI" id="CHEBI:18420"/>
    </cofactor>
</comment>
<dbReference type="PRINTS" id="PR01402">
    <property type="entry name" value="MUTATORMUTX"/>
</dbReference>
<dbReference type="GO" id="GO:0046872">
    <property type="term" value="F:metal ion binding"/>
    <property type="evidence" value="ECO:0007669"/>
    <property type="project" value="UniProtKB-KW"/>
</dbReference>
<dbReference type="PROSITE" id="PS00893">
    <property type="entry name" value="NUDIX_BOX"/>
    <property type="match status" value="1"/>
</dbReference>
<evidence type="ECO:0000313" key="8">
    <source>
        <dbReference type="Proteomes" id="UP001058072"/>
    </source>
</evidence>
<dbReference type="EMBL" id="CP071250">
    <property type="protein sequence ID" value="UUF08201.1"/>
    <property type="molecule type" value="Genomic_DNA"/>
</dbReference>
<dbReference type="GO" id="GO:0005737">
    <property type="term" value="C:cytoplasm"/>
    <property type="evidence" value="ECO:0007669"/>
    <property type="project" value="TreeGrafter"/>
</dbReference>
<evidence type="ECO:0000313" key="7">
    <source>
        <dbReference type="EMBL" id="UUF08201.1"/>
    </source>
</evidence>
<sequence length="167" mass="19644">MLETTLCYIFKDEKVLMLYRNKKEKDVHEGKWNGLGGKVEANETTLECVIREVLEESGLKIIEPSLIGACYYPNFNGLEEMMYVYVAKQYEGKISECDEGELHWMMKNEIMNLNVWESDRLFLPYVLNEDYFVAQFQYDEFDFIGGECKVVTPLILEKFIESKKRTV</sequence>
<keyword evidence="4" id="KW-0378">Hydrolase</keyword>
<evidence type="ECO:0000256" key="3">
    <source>
        <dbReference type="ARBA" id="ARBA00022723"/>
    </source>
</evidence>
<dbReference type="InterPro" id="IPR000086">
    <property type="entry name" value="NUDIX_hydrolase_dom"/>
</dbReference>
<evidence type="ECO:0000259" key="6">
    <source>
        <dbReference type="PROSITE" id="PS51462"/>
    </source>
</evidence>